<accession>A0A431VWI4</accession>
<evidence type="ECO:0000313" key="2">
    <source>
        <dbReference type="Proteomes" id="UP000271374"/>
    </source>
</evidence>
<dbReference type="OrthoDB" id="2885086at2"/>
<dbReference type="AlphaFoldDB" id="A0A431VWI4"/>
<dbReference type="RefSeq" id="WP_126410349.1">
    <property type="nucleotide sequence ID" value="NZ_RXNT01000018.1"/>
</dbReference>
<protein>
    <submittedName>
        <fullName evidence="1">Uncharacterized protein</fullName>
    </submittedName>
</protein>
<name>A0A431VWI4_9BACI</name>
<comment type="caution">
    <text evidence="1">The sequence shown here is derived from an EMBL/GenBank/DDBJ whole genome shotgun (WGS) entry which is preliminary data.</text>
</comment>
<organism evidence="1 2">
    <name type="scientific">Bacillus yapensis</name>
    <dbReference type="NCBI Taxonomy" id="2492960"/>
    <lineage>
        <taxon>Bacteria</taxon>
        <taxon>Bacillati</taxon>
        <taxon>Bacillota</taxon>
        <taxon>Bacilli</taxon>
        <taxon>Bacillales</taxon>
        <taxon>Bacillaceae</taxon>
        <taxon>Bacillus</taxon>
    </lineage>
</organism>
<gene>
    <name evidence="1" type="ORF">EKG37_18965</name>
</gene>
<dbReference type="Proteomes" id="UP000271374">
    <property type="component" value="Unassembled WGS sequence"/>
</dbReference>
<keyword evidence="2" id="KW-1185">Reference proteome</keyword>
<proteinExistence type="predicted"/>
<evidence type="ECO:0000313" key="1">
    <source>
        <dbReference type="EMBL" id="RTR27602.1"/>
    </source>
</evidence>
<sequence length="115" mass="13226">MYMVQTLPTVYVDNNTGMTLANITITFDGSEAKEPTFKKIKSGERVSMALYNKFVGKRDVYMKYYNEKLRITERQVIFEGLDSTFLGTMGTILVEVKSKQKDGRFLLDITKNFTL</sequence>
<reference evidence="1 2" key="1">
    <citation type="submission" date="2018-12" db="EMBL/GenBank/DDBJ databases">
        <title>Bacillus yapensis draft genome sequence.</title>
        <authorList>
            <person name="Yu L."/>
            <person name="Xu X."/>
            <person name="Tang X."/>
        </authorList>
    </citation>
    <scope>NUCLEOTIDE SEQUENCE [LARGE SCALE GENOMIC DNA]</scope>
    <source>
        <strain evidence="1 2">XXST-01</strain>
    </source>
</reference>
<dbReference type="EMBL" id="RXNT01000018">
    <property type="protein sequence ID" value="RTR27602.1"/>
    <property type="molecule type" value="Genomic_DNA"/>
</dbReference>